<evidence type="ECO:0000256" key="2">
    <source>
        <dbReference type="ARBA" id="ARBA00022888"/>
    </source>
</evidence>
<dbReference type="CDD" id="cd01991">
    <property type="entry name" value="Asn_synthase_B_C"/>
    <property type="match status" value="1"/>
</dbReference>
<gene>
    <name evidence="5" type="ORF">Fcan01_21803</name>
</gene>
<accession>A0A226DF83</accession>
<name>A0A226DF83_FOLCA</name>
<keyword evidence="2" id="KW-0061">Asparagine biosynthesis</keyword>
<dbReference type="AlphaFoldDB" id="A0A226DF83"/>
<dbReference type="InterPro" id="IPR001962">
    <property type="entry name" value="Asn_synthase"/>
</dbReference>
<evidence type="ECO:0000259" key="4">
    <source>
        <dbReference type="PROSITE" id="PS51278"/>
    </source>
</evidence>
<keyword evidence="1" id="KW-0028">Amino-acid biosynthesis</keyword>
<evidence type="ECO:0000256" key="1">
    <source>
        <dbReference type="ARBA" id="ARBA00022605"/>
    </source>
</evidence>
<comment type="caution">
    <text evidence="5">The sequence shown here is derived from an EMBL/GenBank/DDBJ whole genome shotgun (WGS) entry which is preliminary data.</text>
</comment>
<dbReference type="InterPro" id="IPR014729">
    <property type="entry name" value="Rossmann-like_a/b/a_fold"/>
</dbReference>
<evidence type="ECO:0000256" key="3">
    <source>
        <dbReference type="ARBA" id="ARBA00022962"/>
    </source>
</evidence>
<dbReference type="OrthoDB" id="10252281at2759"/>
<evidence type="ECO:0000313" key="5">
    <source>
        <dbReference type="EMBL" id="OXA43504.1"/>
    </source>
</evidence>
<evidence type="ECO:0000313" key="6">
    <source>
        <dbReference type="Proteomes" id="UP000198287"/>
    </source>
</evidence>
<dbReference type="InterPro" id="IPR017932">
    <property type="entry name" value="GATase_2_dom"/>
</dbReference>
<keyword evidence="3" id="KW-0315">Glutamine amidotransferase</keyword>
<dbReference type="SUPFAM" id="SSF56235">
    <property type="entry name" value="N-terminal nucleophile aminohydrolases (Ntn hydrolases)"/>
    <property type="match status" value="1"/>
</dbReference>
<dbReference type="STRING" id="158441.A0A226DF83"/>
<sequence>MCGICCSISTTGNGGNSSQQQCDICRGRDLNDISSSSLLDDMVTLHARRGPDLSSPPPWETSHIFSDDDDINHHVHLSGYTLWTQGPRPSPQPYSSIDNEYHLLFNGDIYSFTGAHNYENDLAFDPTKTNDGLALFHALTQFSTSFEENLTSVISNLRGPFAFILVVKGREIWFGRDFFGRQSLLFSSSNSKLSWHISSVSVFPDLFEIPATGIFRLDLSSQTVTLFPYHEPLNHQRLDVAANLDQFAEFLSKFDLTFIPNNSPHSIHQSFDTTFLQSHDDDNTTLAKLVDLSTKNLPPGETLRHAATILSPYITSFLSHLRRAIHLRLTAVAPHCKTCSTSCHHSRVGILFSGGLDSTVLAYLAAEQLNYEDSLDLLNVSFTSSTAPDRITGLESYAMLTALFPKKRLNLVLIDETKEDVVTQRRERIKTLISPLTSVIDDSLGCCLWFAGRGGKDNNLSPVRTVLLGSGADELFGGYSRHKSAYERGGWDSLTAEMQMDLDRISIRNMGRDNRVLSDHGLSPRMPFLDEAVVHFLAREVPTWVKCCPLFKHVGLGDKILLRATALTLFGDDHSSVALFPKRAMQFGSRIAKLENSKEKGGDKCARLV</sequence>
<feature type="domain" description="Glutamine amidotransferase type-2" evidence="4">
    <location>
        <begin position="2"/>
        <end position="262"/>
    </location>
</feature>
<dbReference type="Gene3D" id="3.60.20.10">
    <property type="entry name" value="Glutamine Phosphoribosylpyrophosphate, subunit 1, domain 1"/>
    <property type="match status" value="1"/>
</dbReference>
<dbReference type="SUPFAM" id="SSF52402">
    <property type="entry name" value="Adenine nucleotide alpha hydrolases-like"/>
    <property type="match status" value="1"/>
</dbReference>
<proteinExistence type="predicted"/>
<dbReference type="PROSITE" id="PS51278">
    <property type="entry name" value="GATASE_TYPE_2"/>
    <property type="match status" value="1"/>
</dbReference>
<dbReference type="GO" id="GO:0004066">
    <property type="term" value="F:asparagine synthase (glutamine-hydrolyzing) activity"/>
    <property type="evidence" value="ECO:0007669"/>
    <property type="project" value="InterPro"/>
</dbReference>
<dbReference type="Proteomes" id="UP000198287">
    <property type="component" value="Unassembled WGS sequence"/>
</dbReference>
<dbReference type="InterPro" id="IPR051857">
    <property type="entry name" value="Asn_synthetase_domain"/>
</dbReference>
<dbReference type="Gene3D" id="3.40.50.620">
    <property type="entry name" value="HUPs"/>
    <property type="match status" value="1"/>
</dbReference>
<dbReference type="EMBL" id="LNIX01000022">
    <property type="protein sequence ID" value="OXA43504.1"/>
    <property type="molecule type" value="Genomic_DNA"/>
</dbReference>
<reference evidence="5 6" key="1">
    <citation type="submission" date="2015-12" db="EMBL/GenBank/DDBJ databases">
        <title>The genome of Folsomia candida.</title>
        <authorList>
            <person name="Faddeeva A."/>
            <person name="Derks M.F."/>
            <person name="Anvar Y."/>
            <person name="Smit S."/>
            <person name="Van Straalen N."/>
            <person name="Roelofs D."/>
        </authorList>
    </citation>
    <scope>NUCLEOTIDE SEQUENCE [LARGE SCALE GENOMIC DNA]</scope>
    <source>
        <strain evidence="5 6">VU population</strain>
        <tissue evidence="5">Whole body</tissue>
    </source>
</reference>
<dbReference type="Pfam" id="PF00733">
    <property type="entry name" value="Asn_synthase"/>
    <property type="match status" value="2"/>
</dbReference>
<dbReference type="GO" id="GO:0006529">
    <property type="term" value="P:asparagine biosynthetic process"/>
    <property type="evidence" value="ECO:0007669"/>
    <property type="project" value="UniProtKB-KW"/>
</dbReference>
<dbReference type="InterPro" id="IPR029055">
    <property type="entry name" value="Ntn_hydrolases_N"/>
</dbReference>
<organism evidence="5 6">
    <name type="scientific">Folsomia candida</name>
    <name type="common">Springtail</name>
    <dbReference type="NCBI Taxonomy" id="158441"/>
    <lineage>
        <taxon>Eukaryota</taxon>
        <taxon>Metazoa</taxon>
        <taxon>Ecdysozoa</taxon>
        <taxon>Arthropoda</taxon>
        <taxon>Hexapoda</taxon>
        <taxon>Collembola</taxon>
        <taxon>Entomobryomorpha</taxon>
        <taxon>Isotomoidea</taxon>
        <taxon>Isotomidae</taxon>
        <taxon>Proisotominae</taxon>
        <taxon>Folsomia</taxon>
    </lineage>
</organism>
<dbReference type="PANTHER" id="PTHR45937:SF1">
    <property type="entry name" value="ASPARAGINE SYNTHETASE DOMAIN-CONTAINING PROTEIN 1"/>
    <property type="match status" value="1"/>
</dbReference>
<protein>
    <submittedName>
        <fullName evidence="5">Asparagine synthetase domain-containing protein 1</fullName>
    </submittedName>
</protein>
<dbReference type="Pfam" id="PF13537">
    <property type="entry name" value="GATase_7"/>
    <property type="match status" value="1"/>
</dbReference>
<keyword evidence="6" id="KW-1185">Reference proteome</keyword>
<dbReference type="OMA" id="HAKICIL"/>
<dbReference type="PANTHER" id="PTHR45937">
    <property type="entry name" value="ASPARAGINE SYNTHETASE DOMAIN-CONTAINING PROTEIN 1"/>
    <property type="match status" value="1"/>
</dbReference>